<dbReference type="SUPFAM" id="SSF51182">
    <property type="entry name" value="RmlC-like cupins"/>
    <property type="match status" value="1"/>
</dbReference>
<name>A0A380TCU7_9ZZZZ</name>
<proteinExistence type="predicted"/>
<dbReference type="PANTHER" id="PTHR21047">
    <property type="entry name" value="DTDP-6-DEOXY-D-GLUCOSE-3,5 EPIMERASE"/>
    <property type="match status" value="1"/>
</dbReference>
<dbReference type="InterPro" id="IPR011051">
    <property type="entry name" value="RmlC_Cupin_sf"/>
</dbReference>
<gene>
    <name evidence="1" type="ORF">DF3PB_2670002</name>
</gene>
<sequence>MIAVLDMGEKRCNRWGDHMFTPQAIPGVLLVQPKRFGDARGYFSETFNSARYVEVGIPDFVQDNESLSRIAGTVRGLHFQKVPFAQAKLVRCTRGSFFDAAVDIRRKSPTYGKHVAVTLSAENGLQLYVPVGFAHGFCTLEPDTQIEYKVSAPYSAEHDGGLAWDDPALNINWPVEPAKAILSDKDRRQPKLADLPDLFAYLA</sequence>
<dbReference type="GO" id="GO:0005829">
    <property type="term" value="C:cytosol"/>
    <property type="evidence" value="ECO:0007669"/>
    <property type="project" value="TreeGrafter"/>
</dbReference>
<dbReference type="NCBIfam" id="TIGR01221">
    <property type="entry name" value="rmlC"/>
    <property type="match status" value="1"/>
</dbReference>
<dbReference type="InterPro" id="IPR014710">
    <property type="entry name" value="RmlC-like_jellyroll"/>
</dbReference>
<protein>
    <submittedName>
        <fullName evidence="1">dTDP-4-dehydrorhamnose 3,5-epimerase</fullName>
        <ecNumber evidence="1">5.1.3.13</ecNumber>
    </submittedName>
</protein>
<dbReference type="CDD" id="cd00438">
    <property type="entry name" value="cupin_RmlC"/>
    <property type="match status" value="1"/>
</dbReference>
<dbReference type="PANTHER" id="PTHR21047:SF2">
    <property type="entry name" value="THYMIDINE DIPHOSPHO-4-KETO-RHAMNOSE 3,5-EPIMERASE"/>
    <property type="match status" value="1"/>
</dbReference>
<keyword evidence="1" id="KW-0413">Isomerase</keyword>
<evidence type="ECO:0000313" key="1">
    <source>
        <dbReference type="EMBL" id="SUS06312.1"/>
    </source>
</evidence>
<reference evidence="1" key="1">
    <citation type="submission" date="2018-07" db="EMBL/GenBank/DDBJ databases">
        <authorList>
            <person name="Quirk P.G."/>
            <person name="Krulwich T.A."/>
        </authorList>
    </citation>
    <scope>NUCLEOTIDE SEQUENCE</scope>
</reference>
<dbReference type="GO" id="GO:0019305">
    <property type="term" value="P:dTDP-rhamnose biosynthetic process"/>
    <property type="evidence" value="ECO:0007669"/>
    <property type="project" value="TreeGrafter"/>
</dbReference>
<dbReference type="EMBL" id="UIDG01000187">
    <property type="protein sequence ID" value="SUS06312.1"/>
    <property type="molecule type" value="Genomic_DNA"/>
</dbReference>
<dbReference type="AlphaFoldDB" id="A0A380TCU7"/>
<dbReference type="Gene3D" id="2.60.120.10">
    <property type="entry name" value="Jelly Rolls"/>
    <property type="match status" value="1"/>
</dbReference>
<accession>A0A380TCU7</accession>
<dbReference type="GO" id="GO:0008830">
    <property type="term" value="F:dTDP-4-dehydrorhamnose 3,5-epimerase activity"/>
    <property type="evidence" value="ECO:0007669"/>
    <property type="project" value="UniProtKB-EC"/>
</dbReference>
<dbReference type="Pfam" id="PF00908">
    <property type="entry name" value="dTDP_sugar_isom"/>
    <property type="match status" value="1"/>
</dbReference>
<dbReference type="InterPro" id="IPR000888">
    <property type="entry name" value="RmlC-like"/>
</dbReference>
<organism evidence="1">
    <name type="scientific">metagenome</name>
    <dbReference type="NCBI Taxonomy" id="256318"/>
    <lineage>
        <taxon>unclassified sequences</taxon>
        <taxon>metagenomes</taxon>
    </lineage>
</organism>
<dbReference type="GO" id="GO:0000271">
    <property type="term" value="P:polysaccharide biosynthetic process"/>
    <property type="evidence" value="ECO:0007669"/>
    <property type="project" value="TreeGrafter"/>
</dbReference>
<dbReference type="EC" id="5.1.3.13" evidence="1"/>